<dbReference type="AlphaFoldDB" id="A0A852US17"/>
<dbReference type="PROSITE" id="PS50893">
    <property type="entry name" value="ABC_TRANSPORTER_2"/>
    <property type="match status" value="1"/>
</dbReference>
<evidence type="ECO:0000256" key="8">
    <source>
        <dbReference type="SAM" id="Phobius"/>
    </source>
</evidence>
<dbReference type="InterPro" id="IPR039421">
    <property type="entry name" value="Type_1_exporter"/>
</dbReference>
<dbReference type="SUPFAM" id="SSF90123">
    <property type="entry name" value="ABC transporter transmembrane region"/>
    <property type="match status" value="1"/>
</dbReference>
<dbReference type="Gene3D" id="1.20.1560.10">
    <property type="entry name" value="ABC transporter type 1, transmembrane domain"/>
    <property type="match status" value="1"/>
</dbReference>
<dbReference type="Pfam" id="PF00005">
    <property type="entry name" value="ABC_tran"/>
    <property type="match status" value="1"/>
</dbReference>
<name>A0A852US17_9ACTN</name>
<dbReference type="PANTHER" id="PTHR24221:SF590">
    <property type="entry name" value="COMPONENT LINKED WITH THE ASSEMBLY OF CYTOCHROME' TRANSPORT TRANSMEMBRANE ATP-BINDING PROTEIN ABC TRANSPORTER CYDD-RELATED"/>
    <property type="match status" value="1"/>
</dbReference>
<keyword evidence="6 8" id="KW-0472">Membrane</keyword>
<dbReference type="PANTHER" id="PTHR24221">
    <property type="entry name" value="ATP-BINDING CASSETTE SUB-FAMILY B"/>
    <property type="match status" value="1"/>
</dbReference>
<feature type="transmembrane region" description="Helical" evidence="8">
    <location>
        <begin position="127"/>
        <end position="147"/>
    </location>
</feature>
<evidence type="ECO:0000256" key="1">
    <source>
        <dbReference type="ARBA" id="ARBA00004651"/>
    </source>
</evidence>
<proteinExistence type="predicted"/>
<dbReference type="Proteomes" id="UP000576393">
    <property type="component" value="Unassembled WGS sequence"/>
</dbReference>
<feature type="domain" description="ABC transporter" evidence="9">
    <location>
        <begin position="361"/>
        <end position="611"/>
    </location>
</feature>
<evidence type="ECO:0000256" key="3">
    <source>
        <dbReference type="ARBA" id="ARBA00022741"/>
    </source>
</evidence>
<feature type="transmembrane region" description="Helical" evidence="8">
    <location>
        <begin position="47"/>
        <end position="66"/>
    </location>
</feature>
<gene>
    <name evidence="11" type="ORF">HDA43_000557</name>
</gene>
<dbReference type="SUPFAM" id="SSF52540">
    <property type="entry name" value="P-loop containing nucleoside triphosphate hydrolases"/>
    <property type="match status" value="1"/>
</dbReference>
<sequence length="612" mass="63112">MHKDLLRLARGERAVRGHLALCLAAAVLAGLLVLAQAELLAGVLSGRFATSALGLLALVVAARAALGLLQGVAAGRTVAGVKTALRHRLLGRLRDMGPARLAAHRSGELVTLTGRGLDALDPYLSGYLPAVAVAGVVPVAVLVRLFAADLTSALIVLVTVPLIPIFGALVGMHTKAVTERQWRALARLGGHFLDVVRGLPTLRAFGRARYQAEVIARVADAHRAATMRTLRVAFLSSLVLELAASLSLALVAVPVGLRLLSGSLDLSAALLVLLLAPEAYLPLRVMGNKFHAAMEGVAAADEAFAVLDERADPPAEGRAEQRPAAGAGSGDGAAIGTVTGAGAMDRARAGNGVYGGAAPEIRLENVTVRYPGREDAALEDVSLVIAPGERVALVGESGAGKSTLLHLLLGFVEPVSGRVLVDGVELHGLREPRAGEPAELAEDGSRAEPAGLPGLMGLDAWRARLAFVPQRPHLFAASVADNIRLGAPGATDAEVRAAARAAHADEFVSALPEGYGTVLGERGANLSAGQRQRVALARAFCRPSAGLLLLDEPTARLDGRSEAAVVAATRELAEGRTAVIVAHRPAMIDVADRVIRIADGRVVAAAPAGEAR</sequence>
<dbReference type="InterPro" id="IPR027417">
    <property type="entry name" value="P-loop_NTPase"/>
</dbReference>
<dbReference type="GO" id="GO:0016887">
    <property type="term" value="F:ATP hydrolysis activity"/>
    <property type="evidence" value="ECO:0007669"/>
    <property type="project" value="InterPro"/>
</dbReference>
<evidence type="ECO:0000256" key="5">
    <source>
        <dbReference type="ARBA" id="ARBA00022989"/>
    </source>
</evidence>
<evidence type="ECO:0000256" key="4">
    <source>
        <dbReference type="ARBA" id="ARBA00022840"/>
    </source>
</evidence>
<accession>A0A852US17</accession>
<dbReference type="Pfam" id="PF00664">
    <property type="entry name" value="ABC_membrane"/>
    <property type="match status" value="1"/>
</dbReference>
<keyword evidence="3" id="KW-0547">Nucleotide-binding</keyword>
<evidence type="ECO:0000256" key="6">
    <source>
        <dbReference type="ARBA" id="ARBA00023136"/>
    </source>
</evidence>
<keyword evidence="5 8" id="KW-1133">Transmembrane helix</keyword>
<dbReference type="GO" id="GO:0005524">
    <property type="term" value="F:ATP binding"/>
    <property type="evidence" value="ECO:0007669"/>
    <property type="project" value="UniProtKB-KW"/>
</dbReference>
<dbReference type="PROSITE" id="PS50929">
    <property type="entry name" value="ABC_TM1F"/>
    <property type="match status" value="1"/>
</dbReference>
<dbReference type="InterPro" id="IPR011527">
    <property type="entry name" value="ABC1_TM_dom"/>
</dbReference>
<feature type="transmembrane region" description="Helical" evidence="8">
    <location>
        <begin position="153"/>
        <end position="172"/>
    </location>
</feature>
<evidence type="ECO:0000313" key="11">
    <source>
        <dbReference type="EMBL" id="NYF38398.1"/>
    </source>
</evidence>
<dbReference type="EMBL" id="JACCCO010000001">
    <property type="protein sequence ID" value="NYF38398.1"/>
    <property type="molecule type" value="Genomic_DNA"/>
</dbReference>
<keyword evidence="4 11" id="KW-0067">ATP-binding</keyword>
<dbReference type="SMART" id="SM00382">
    <property type="entry name" value="AAA"/>
    <property type="match status" value="1"/>
</dbReference>
<dbReference type="InterPro" id="IPR036640">
    <property type="entry name" value="ABC1_TM_sf"/>
</dbReference>
<keyword evidence="2 8" id="KW-0812">Transmembrane</keyword>
<evidence type="ECO:0000256" key="2">
    <source>
        <dbReference type="ARBA" id="ARBA00022692"/>
    </source>
</evidence>
<dbReference type="InterPro" id="IPR003593">
    <property type="entry name" value="AAA+_ATPase"/>
</dbReference>
<evidence type="ECO:0000259" key="9">
    <source>
        <dbReference type="PROSITE" id="PS50893"/>
    </source>
</evidence>
<evidence type="ECO:0000259" key="10">
    <source>
        <dbReference type="PROSITE" id="PS50929"/>
    </source>
</evidence>
<dbReference type="CDD" id="cd03228">
    <property type="entry name" value="ABCC_MRP_Like"/>
    <property type="match status" value="1"/>
</dbReference>
<feature type="region of interest" description="Disordered" evidence="7">
    <location>
        <begin position="313"/>
        <end position="332"/>
    </location>
</feature>
<dbReference type="Gene3D" id="3.40.50.300">
    <property type="entry name" value="P-loop containing nucleotide triphosphate hydrolases"/>
    <property type="match status" value="1"/>
</dbReference>
<evidence type="ECO:0000313" key="12">
    <source>
        <dbReference type="Proteomes" id="UP000576393"/>
    </source>
</evidence>
<feature type="transmembrane region" description="Helical" evidence="8">
    <location>
        <begin position="232"/>
        <end position="253"/>
    </location>
</feature>
<reference evidence="11 12" key="1">
    <citation type="submission" date="2020-07" db="EMBL/GenBank/DDBJ databases">
        <title>Sequencing the genomes of 1000 actinobacteria strains.</title>
        <authorList>
            <person name="Klenk H.-P."/>
        </authorList>
    </citation>
    <scope>NUCLEOTIDE SEQUENCE [LARGE SCALE GENOMIC DNA]</scope>
    <source>
        <strain evidence="11 12">DSM 45763</strain>
    </source>
</reference>
<feature type="domain" description="ABC transmembrane type-1" evidence="10">
    <location>
        <begin position="20"/>
        <end position="295"/>
    </location>
</feature>
<dbReference type="InterPro" id="IPR017871">
    <property type="entry name" value="ABC_transporter-like_CS"/>
</dbReference>
<dbReference type="RefSeq" id="WP_179818155.1">
    <property type="nucleotide sequence ID" value="NZ_JACCCO010000001.1"/>
</dbReference>
<dbReference type="GO" id="GO:0005886">
    <property type="term" value="C:plasma membrane"/>
    <property type="evidence" value="ECO:0007669"/>
    <property type="project" value="UniProtKB-SubCell"/>
</dbReference>
<protein>
    <submittedName>
        <fullName evidence="11">ATP-binding cassette subfamily C protein/ATP-binding cassette subfamily C protein CydD</fullName>
    </submittedName>
</protein>
<dbReference type="PROSITE" id="PS00211">
    <property type="entry name" value="ABC_TRANSPORTER_1"/>
    <property type="match status" value="1"/>
</dbReference>
<evidence type="ECO:0000256" key="7">
    <source>
        <dbReference type="SAM" id="MobiDB-lite"/>
    </source>
</evidence>
<comment type="subcellular location">
    <subcellularLocation>
        <location evidence="1">Cell membrane</location>
        <topology evidence="1">Multi-pass membrane protein</topology>
    </subcellularLocation>
</comment>
<organism evidence="11 12">
    <name type="scientific">Streptosporangium sandarakinum</name>
    <dbReference type="NCBI Taxonomy" id="1260955"/>
    <lineage>
        <taxon>Bacteria</taxon>
        <taxon>Bacillati</taxon>
        <taxon>Actinomycetota</taxon>
        <taxon>Actinomycetes</taxon>
        <taxon>Streptosporangiales</taxon>
        <taxon>Streptosporangiaceae</taxon>
        <taxon>Streptosporangium</taxon>
    </lineage>
</organism>
<dbReference type="CDD" id="cd18584">
    <property type="entry name" value="ABC_6TM_AarD_CydD"/>
    <property type="match status" value="1"/>
</dbReference>
<dbReference type="GO" id="GO:0140359">
    <property type="term" value="F:ABC-type transporter activity"/>
    <property type="evidence" value="ECO:0007669"/>
    <property type="project" value="InterPro"/>
</dbReference>
<keyword evidence="12" id="KW-1185">Reference proteome</keyword>
<dbReference type="InterPro" id="IPR003439">
    <property type="entry name" value="ABC_transporter-like_ATP-bd"/>
</dbReference>
<comment type="caution">
    <text evidence="11">The sequence shown here is derived from an EMBL/GenBank/DDBJ whole genome shotgun (WGS) entry which is preliminary data.</text>
</comment>